<feature type="domain" description="DUF7869" evidence="1">
    <location>
        <begin position="389"/>
        <end position="528"/>
    </location>
</feature>
<evidence type="ECO:0000259" key="1">
    <source>
        <dbReference type="Pfam" id="PF25273"/>
    </source>
</evidence>
<dbReference type="Pfam" id="PF25273">
    <property type="entry name" value="DUF7869"/>
    <property type="match status" value="1"/>
</dbReference>
<sequence length="661" mass="77022">MKREEDEKELEIAKLNANKIKTETKETKTEEKKVLNKLMDAEVKDNDISDSPDEDLVCKGPTFAAKSSTNQHQTLKDKLAIKQMLNNGGINMQYVKKSDIGKSRKRPVIKSKWKREVAREKRYKAAGFPTYPSCNHNQKAFKCKELTMQMIRKFYEKFYKCSTKITQDNFILKFCPIKKAKRTKNETKRTKAIKYYILGNKGAKVPVCQKTFMGALLVKKDRIQGILKRFHESGGQMPQENRGGDRKSNKFIARKLSVQRFIESFKGQESHYCRSKNMNRVYLSSELNICKMWRMYNQSHEPDLQVKQNFFRKIFNQCYNIGLKYKAFYSILREEADGLLTISFDCQKNQALPKLPDQSAYYSRQFSFYHFAIVAGNSEAELTPNNVYSYYWDDTTHAKGSNEIISAVYHFLQNINMTDNIKVLRIISDGCSGQNKNTGMISMLSKWLYSESPRHLKRIELIYPIVGHSFIPPDRVFAKIEKVLKTKEIITSPAEYVSVLQEHTKCTDLASISVYDWKASYQNIIKPTTSWHFAFMKCKRVFITRTKTENVFVQGEVNYRVENNTKMTITKKNKKITMIQPNIIQPNKIFPNPAKLQDVLKLLKTHFGDNWENLDILIFYKKIKERAQEQPENMIESPESNYHNTLSDLCESGFTENNSYV</sequence>
<dbReference type="InterPro" id="IPR057191">
    <property type="entry name" value="DUF7869"/>
</dbReference>
<evidence type="ECO:0000313" key="3">
    <source>
        <dbReference type="Proteomes" id="UP001153954"/>
    </source>
</evidence>
<dbReference type="EMBL" id="CAKOGL010000007">
    <property type="protein sequence ID" value="CAH2088750.1"/>
    <property type="molecule type" value="Genomic_DNA"/>
</dbReference>
<name>A0AAU9TNK4_EUPED</name>
<gene>
    <name evidence="2" type="ORF">EEDITHA_LOCUS4885</name>
</gene>
<reference evidence="2" key="1">
    <citation type="submission" date="2022-03" db="EMBL/GenBank/DDBJ databases">
        <authorList>
            <person name="Tunstrom K."/>
        </authorList>
    </citation>
    <scope>NUCLEOTIDE SEQUENCE</scope>
</reference>
<dbReference type="Proteomes" id="UP001153954">
    <property type="component" value="Unassembled WGS sequence"/>
</dbReference>
<dbReference type="PANTHER" id="PTHR10773">
    <property type="entry name" value="DNA-DIRECTED RNA POLYMERASES I, II, AND III SUBUNIT RPABC2"/>
    <property type="match status" value="1"/>
</dbReference>
<proteinExistence type="predicted"/>
<accession>A0AAU9TNK4</accession>
<organism evidence="2 3">
    <name type="scientific">Euphydryas editha</name>
    <name type="common">Edith's checkerspot</name>
    <dbReference type="NCBI Taxonomy" id="104508"/>
    <lineage>
        <taxon>Eukaryota</taxon>
        <taxon>Metazoa</taxon>
        <taxon>Ecdysozoa</taxon>
        <taxon>Arthropoda</taxon>
        <taxon>Hexapoda</taxon>
        <taxon>Insecta</taxon>
        <taxon>Pterygota</taxon>
        <taxon>Neoptera</taxon>
        <taxon>Endopterygota</taxon>
        <taxon>Lepidoptera</taxon>
        <taxon>Glossata</taxon>
        <taxon>Ditrysia</taxon>
        <taxon>Papilionoidea</taxon>
        <taxon>Nymphalidae</taxon>
        <taxon>Nymphalinae</taxon>
        <taxon>Euphydryas</taxon>
    </lineage>
</organism>
<dbReference type="AlphaFoldDB" id="A0AAU9TNK4"/>
<protein>
    <recommendedName>
        <fullName evidence="1">DUF7869 domain-containing protein</fullName>
    </recommendedName>
</protein>
<keyword evidence="3" id="KW-1185">Reference proteome</keyword>
<dbReference type="PANTHER" id="PTHR10773:SF19">
    <property type="match status" value="1"/>
</dbReference>
<comment type="caution">
    <text evidence="2">The sequence shown here is derived from an EMBL/GenBank/DDBJ whole genome shotgun (WGS) entry which is preliminary data.</text>
</comment>
<evidence type="ECO:0000313" key="2">
    <source>
        <dbReference type="EMBL" id="CAH2088750.1"/>
    </source>
</evidence>